<gene>
    <name evidence="2" type="ORF">V8N49_08435</name>
</gene>
<dbReference type="Gene3D" id="1.20.58.130">
    <property type="match status" value="1"/>
</dbReference>
<evidence type="ECO:0000313" key="3">
    <source>
        <dbReference type="Proteomes" id="UP001306592"/>
    </source>
</evidence>
<keyword evidence="3" id="KW-1185">Reference proteome</keyword>
<evidence type="ECO:0000313" key="2">
    <source>
        <dbReference type="EMBL" id="MEI2681686.1"/>
    </source>
</evidence>
<dbReference type="EMBL" id="JBANEI010000004">
    <property type="protein sequence ID" value="MEI2681686.1"/>
    <property type="molecule type" value="Genomic_DNA"/>
</dbReference>
<dbReference type="RefSeq" id="WP_253537334.1">
    <property type="nucleotide sequence ID" value="NZ_CP142230.1"/>
</dbReference>
<name>A0ABU8DDU0_ERWAP</name>
<reference evidence="2 3" key="1">
    <citation type="submission" date="2024-02" db="EMBL/GenBank/DDBJ databases">
        <title>First report Erwinia aphidicola in onion in Chile.</title>
        <authorList>
            <person name="Valenzuela M."/>
            <person name="Pena M."/>
            <person name="Dutta B."/>
        </authorList>
    </citation>
    <scope>NUCLEOTIDE SEQUENCE [LARGE SCALE GENOMIC DNA]</scope>
    <source>
        <strain evidence="2 3">QCJ3A</strain>
    </source>
</reference>
<comment type="caution">
    <text evidence="2">The sequence shown here is derived from an EMBL/GenBank/DDBJ whole genome shotgun (WGS) entry which is preliminary data.</text>
</comment>
<keyword evidence="1" id="KW-0472">Membrane</keyword>
<keyword evidence="1" id="KW-0812">Transmembrane</keyword>
<accession>A0ABU8DDU0</accession>
<organism evidence="2 3">
    <name type="scientific">Erwinia aphidicola</name>
    <dbReference type="NCBI Taxonomy" id="68334"/>
    <lineage>
        <taxon>Bacteria</taxon>
        <taxon>Pseudomonadati</taxon>
        <taxon>Pseudomonadota</taxon>
        <taxon>Gammaproteobacteria</taxon>
        <taxon>Enterobacterales</taxon>
        <taxon>Erwiniaceae</taxon>
        <taxon>Erwinia</taxon>
    </lineage>
</organism>
<protein>
    <recommendedName>
        <fullName evidence="4">DUF1640 domain-containing protein</fullName>
    </recommendedName>
</protein>
<dbReference type="Proteomes" id="UP001306592">
    <property type="component" value="Unassembled WGS sequence"/>
</dbReference>
<sequence length="140" mass="15479">MDNLTRRVEHLEQDSHQIKIDLGILTARSESFATKADVESVRTEVQGVRAEVHGVRAEVQGVRAEGQSIRAEVQGVRAEGQSIRAEVQSVRAELIQELAALEVRTNNRFDALNAKITWTLLVPAILAVLAWFVKEAVLKG</sequence>
<evidence type="ECO:0008006" key="4">
    <source>
        <dbReference type="Google" id="ProtNLM"/>
    </source>
</evidence>
<evidence type="ECO:0000256" key="1">
    <source>
        <dbReference type="SAM" id="Phobius"/>
    </source>
</evidence>
<feature type="transmembrane region" description="Helical" evidence="1">
    <location>
        <begin position="116"/>
        <end position="133"/>
    </location>
</feature>
<proteinExistence type="predicted"/>
<keyword evidence="1" id="KW-1133">Transmembrane helix</keyword>